<keyword evidence="1" id="KW-0472">Membrane</keyword>
<accession>A0A7L7LAT7</accession>
<feature type="transmembrane region" description="Helical" evidence="1">
    <location>
        <begin position="12"/>
        <end position="30"/>
    </location>
</feature>
<organism evidence="2 3">
    <name type="scientific">Adhaeribacter radiodurans</name>
    <dbReference type="NCBI Taxonomy" id="2745197"/>
    <lineage>
        <taxon>Bacteria</taxon>
        <taxon>Pseudomonadati</taxon>
        <taxon>Bacteroidota</taxon>
        <taxon>Cytophagia</taxon>
        <taxon>Cytophagales</taxon>
        <taxon>Hymenobacteraceae</taxon>
        <taxon>Adhaeribacter</taxon>
    </lineage>
</organism>
<reference evidence="2 3" key="2">
    <citation type="submission" date="2020-08" db="EMBL/GenBank/DDBJ databases">
        <title>Adhaeribacter dokdonensis sp. nov., isolated from the rhizosphere of Elymus tsukushiensis, a plant native to the Dokdo Islands, Republic of Korea.</title>
        <authorList>
            <person name="Ghim S.Y."/>
        </authorList>
    </citation>
    <scope>NUCLEOTIDE SEQUENCE [LARGE SCALE GENOMIC DNA]</scope>
    <source>
        <strain evidence="2 3">KUDC8001</strain>
    </source>
</reference>
<evidence type="ECO:0000256" key="1">
    <source>
        <dbReference type="SAM" id="Phobius"/>
    </source>
</evidence>
<reference evidence="2 3" key="1">
    <citation type="submission" date="2020-06" db="EMBL/GenBank/DDBJ databases">
        <authorList>
            <person name="Hwang Y.J."/>
        </authorList>
    </citation>
    <scope>NUCLEOTIDE SEQUENCE [LARGE SCALE GENOMIC DNA]</scope>
    <source>
        <strain evidence="2 3">KUDC8001</strain>
    </source>
</reference>
<sequence>MFKTTPKYIRPVFRHLTIVVVFLAAFLFFLDRTQVSFSPISPATATKVVAKAAYSLNAKSLTQKVSLKVFKKRTSLEAILPLQPLSFKLPVAAFKLVANSYSVQGFSFISQQLNLILYAARAPGKSLISKIFTITIQPNAP</sequence>
<evidence type="ECO:0000313" key="3">
    <source>
        <dbReference type="Proteomes" id="UP000514509"/>
    </source>
</evidence>
<dbReference type="RefSeq" id="WP_182412411.1">
    <property type="nucleotide sequence ID" value="NZ_CP055153.1"/>
</dbReference>
<keyword evidence="3" id="KW-1185">Reference proteome</keyword>
<protein>
    <submittedName>
        <fullName evidence="2">Uncharacterized protein</fullName>
    </submittedName>
</protein>
<proteinExistence type="predicted"/>
<evidence type="ECO:0000313" key="2">
    <source>
        <dbReference type="EMBL" id="QMU29952.1"/>
    </source>
</evidence>
<name>A0A7L7LAT7_9BACT</name>
<dbReference type="Proteomes" id="UP000514509">
    <property type="component" value="Chromosome"/>
</dbReference>
<dbReference type="KEGG" id="add:HUW48_18825"/>
<keyword evidence="1" id="KW-1133">Transmembrane helix</keyword>
<dbReference type="EMBL" id="CP055153">
    <property type="protein sequence ID" value="QMU29952.1"/>
    <property type="molecule type" value="Genomic_DNA"/>
</dbReference>
<keyword evidence="1" id="KW-0812">Transmembrane</keyword>
<dbReference type="AlphaFoldDB" id="A0A7L7LAT7"/>
<gene>
    <name evidence="2" type="ORF">HUW48_18825</name>
</gene>